<evidence type="ECO:0000313" key="18">
    <source>
        <dbReference type="EMBL" id="CAL1589965.1"/>
    </source>
</evidence>
<evidence type="ECO:0000256" key="14">
    <source>
        <dbReference type="ARBA" id="ARBA00079213"/>
    </source>
</evidence>
<comment type="subcellular location">
    <subcellularLocation>
        <location evidence="2">Cytoplasm</location>
    </subcellularLocation>
    <subcellularLocation>
        <location evidence="1">Nucleus</location>
    </subcellularLocation>
</comment>
<evidence type="ECO:0000256" key="2">
    <source>
        <dbReference type="ARBA" id="ARBA00004496"/>
    </source>
</evidence>
<dbReference type="PANTHER" id="PTHR20531:SF1">
    <property type="entry name" value="N-ALPHA-ACETYLTRANSFERASE 40"/>
    <property type="match status" value="1"/>
</dbReference>
<dbReference type="GO" id="GO:0005634">
    <property type="term" value="C:nucleus"/>
    <property type="evidence" value="ECO:0007669"/>
    <property type="project" value="UniProtKB-SubCell"/>
</dbReference>
<dbReference type="Gene3D" id="3.40.630.30">
    <property type="match status" value="1"/>
</dbReference>
<evidence type="ECO:0000256" key="9">
    <source>
        <dbReference type="ARBA" id="ARBA00023242"/>
    </source>
</evidence>
<organism evidence="18 19">
    <name type="scientific">Knipowitschia caucasica</name>
    <name type="common">Caucasian dwarf goby</name>
    <name type="synonym">Pomatoschistus caucasicus</name>
    <dbReference type="NCBI Taxonomy" id="637954"/>
    <lineage>
        <taxon>Eukaryota</taxon>
        <taxon>Metazoa</taxon>
        <taxon>Chordata</taxon>
        <taxon>Craniata</taxon>
        <taxon>Vertebrata</taxon>
        <taxon>Euteleostomi</taxon>
        <taxon>Actinopterygii</taxon>
        <taxon>Neopterygii</taxon>
        <taxon>Teleostei</taxon>
        <taxon>Neoteleostei</taxon>
        <taxon>Acanthomorphata</taxon>
        <taxon>Gobiaria</taxon>
        <taxon>Gobiiformes</taxon>
        <taxon>Gobioidei</taxon>
        <taxon>Gobiidae</taxon>
        <taxon>Gobiinae</taxon>
        <taxon>Knipowitschia</taxon>
    </lineage>
</organism>
<evidence type="ECO:0000256" key="5">
    <source>
        <dbReference type="ARBA" id="ARBA00015043"/>
    </source>
</evidence>
<dbReference type="AlphaFoldDB" id="A0AAV2KPJ0"/>
<evidence type="ECO:0000256" key="13">
    <source>
        <dbReference type="ARBA" id="ARBA00049524"/>
    </source>
</evidence>
<dbReference type="GO" id="GO:1990189">
    <property type="term" value="F:protein N-terminal-serine acetyltransferase activity"/>
    <property type="evidence" value="ECO:0007669"/>
    <property type="project" value="UniProtKB-EC"/>
</dbReference>
<keyword evidence="9" id="KW-0539">Nucleus</keyword>
<dbReference type="PROSITE" id="PS51186">
    <property type="entry name" value="GNAT"/>
    <property type="match status" value="1"/>
</dbReference>
<protein>
    <recommendedName>
        <fullName evidence="5">N-alpha-acetyltransferase 40</fullName>
        <ecNumber evidence="4">2.3.1.257</ecNumber>
    </recommendedName>
    <alternativeName>
        <fullName evidence="14">N-acetyltransferase 11</fullName>
    </alternativeName>
    <alternativeName>
        <fullName evidence="15">N-alpha-acetyltransferase D</fullName>
    </alternativeName>
</protein>
<dbReference type="GO" id="GO:0010485">
    <property type="term" value="F:histone H4 acetyltransferase activity"/>
    <property type="evidence" value="ECO:0007669"/>
    <property type="project" value="InterPro"/>
</dbReference>
<sequence length="465" mass="50836">MWQAQARLQVDVACSGLLAQAPDGCSRLKLQVDVAGSGQAPAGRPSASASPYGPRFCSHSPPDSRACGADNRAAQCRRMGRKSNKAKEKKARRLEERAAMDAVCAKVDAANKLDDPLSAFPAFKKYDRNGLNLQIECRRVTGLNPLSVEWAFELTRANMQALYEQSEWGWKEREKREEMNDERAWYLLARDTADSSPVAFSHFRFDVECGEEVLYCYEVQLESRVRRKGLGKFLIQILQLIANSTQMKKVMLTVFKHNHGAFQFFREALQFEIDETSPSMSGCCGDDCSYEILSRRTKHGEGDAAFTPPASGGPGLHTSGLRGTRPSLLWPQEDPAFTPLASEGPGLHSSGLRGTRPSLLWPSEDPAFTPLASGGPGLHSSGLRRTRPSLLWPQEDPAFTPLASGGPGLHSSGLRRVREPQGCVPCPGEGHRDQGTQGRGGDCDEPEPLLCSVTIPALPWRTGCG</sequence>
<evidence type="ECO:0000313" key="19">
    <source>
        <dbReference type="Proteomes" id="UP001497482"/>
    </source>
</evidence>
<evidence type="ECO:0000256" key="11">
    <source>
        <dbReference type="ARBA" id="ARBA00023315"/>
    </source>
</evidence>
<accession>A0AAV2KPJ0</accession>
<dbReference type="EMBL" id="OZ035841">
    <property type="protein sequence ID" value="CAL1589965.1"/>
    <property type="molecule type" value="Genomic_DNA"/>
</dbReference>
<keyword evidence="11" id="KW-0012">Acyltransferase</keyword>
<evidence type="ECO:0000256" key="8">
    <source>
        <dbReference type="ARBA" id="ARBA00022707"/>
    </source>
</evidence>
<keyword evidence="6" id="KW-0963">Cytoplasm</keyword>
<dbReference type="Pfam" id="PF00583">
    <property type="entry name" value="Acetyltransf_1"/>
    <property type="match status" value="1"/>
</dbReference>
<gene>
    <name evidence="18" type="ORF">KC01_LOCUS19548</name>
</gene>
<comment type="similarity">
    <text evidence="3">Belongs to the acetyltransferase family. NAA40 subfamily.</text>
</comment>
<evidence type="ECO:0000256" key="7">
    <source>
        <dbReference type="ARBA" id="ARBA00022679"/>
    </source>
</evidence>
<dbReference type="Proteomes" id="UP001497482">
    <property type="component" value="Chromosome 19"/>
</dbReference>
<evidence type="ECO:0000259" key="17">
    <source>
        <dbReference type="PROSITE" id="PS51186"/>
    </source>
</evidence>
<dbReference type="InterPro" id="IPR039949">
    <property type="entry name" value="NAA40"/>
</dbReference>
<keyword evidence="10" id="KW-0449">Lipoprotein</keyword>
<evidence type="ECO:0000256" key="16">
    <source>
        <dbReference type="SAM" id="MobiDB-lite"/>
    </source>
</evidence>
<feature type="domain" description="N-acetyltransferase" evidence="17">
    <location>
        <begin position="141"/>
        <end position="295"/>
    </location>
</feature>
<evidence type="ECO:0000256" key="15">
    <source>
        <dbReference type="ARBA" id="ARBA00082154"/>
    </source>
</evidence>
<dbReference type="InterPro" id="IPR000182">
    <property type="entry name" value="GNAT_dom"/>
</dbReference>
<dbReference type="GO" id="GO:0005737">
    <property type="term" value="C:cytoplasm"/>
    <property type="evidence" value="ECO:0007669"/>
    <property type="project" value="UniProtKB-SubCell"/>
</dbReference>
<evidence type="ECO:0000256" key="4">
    <source>
        <dbReference type="ARBA" id="ARBA00012950"/>
    </source>
</evidence>
<evidence type="ECO:0000256" key="10">
    <source>
        <dbReference type="ARBA" id="ARBA00023288"/>
    </source>
</evidence>
<evidence type="ECO:0000256" key="1">
    <source>
        <dbReference type="ARBA" id="ARBA00004123"/>
    </source>
</evidence>
<comment type="catalytic activity">
    <reaction evidence="12">
        <text>N-terminal L-seryl-[histone H2A] + acetyl-CoA = N-terminal N(alpha)-acetyl-L-seryl-[histone H2A] + CoA + H(+)</text>
        <dbReference type="Rhea" id="RHEA:50600"/>
        <dbReference type="Rhea" id="RHEA-COMP:12742"/>
        <dbReference type="Rhea" id="RHEA-COMP:12744"/>
        <dbReference type="ChEBI" id="CHEBI:15378"/>
        <dbReference type="ChEBI" id="CHEBI:57287"/>
        <dbReference type="ChEBI" id="CHEBI:57288"/>
        <dbReference type="ChEBI" id="CHEBI:64738"/>
        <dbReference type="ChEBI" id="CHEBI:83690"/>
        <dbReference type="EC" id="2.3.1.257"/>
    </reaction>
</comment>
<feature type="region of interest" description="Disordered" evidence="16">
    <location>
        <begin position="424"/>
        <end position="443"/>
    </location>
</feature>
<evidence type="ECO:0000256" key="12">
    <source>
        <dbReference type="ARBA" id="ARBA00047821"/>
    </source>
</evidence>
<name>A0AAV2KPJ0_KNICA</name>
<keyword evidence="8" id="KW-0519">Myristate</keyword>
<reference evidence="18 19" key="1">
    <citation type="submission" date="2024-04" db="EMBL/GenBank/DDBJ databases">
        <authorList>
            <person name="Waldvogel A.-M."/>
            <person name="Schoenle A."/>
        </authorList>
    </citation>
    <scope>NUCLEOTIDE SEQUENCE [LARGE SCALE GENOMIC DNA]</scope>
</reference>
<comment type="catalytic activity">
    <reaction evidence="13">
        <text>N-terminal L-seryl-[histone H4] + acetyl-CoA = N-terminal N(alpha)-acetyl-L-seryl-[histone H4] + CoA + H(+)</text>
        <dbReference type="Rhea" id="RHEA:50596"/>
        <dbReference type="Rhea" id="RHEA-COMP:12740"/>
        <dbReference type="Rhea" id="RHEA-COMP:12743"/>
        <dbReference type="ChEBI" id="CHEBI:15378"/>
        <dbReference type="ChEBI" id="CHEBI:57287"/>
        <dbReference type="ChEBI" id="CHEBI:57288"/>
        <dbReference type="ChEBI" id="CHEBI:64738"/>
        <dbReference type="ChEBI" id="CHEBI:83690"/>
        <dbReference type="EC" id="2.3.1.257"/>
    </reaction>
</comment>
<dbReference type="InterPro" id="IPR016181">
    <property type="entry name" value="Acyl_CoA_acyltransferase"/>
</dbReference>
<proteinExistence type="inferred from homology"/>
<evidence type="ECO:0000256" key="3">
    <source>
        <dbReference type="ARBA" id="ARBA00008870"/>
    </source>
</evidence>
<evidence type="ECO:0000256" key="6">
    <source>
        <dbReference type="ARBA" id="ARBA00022490"/>
    </source>
</evidence>
<dbReference type="FunFam" id="3.40.630.30:FF:000033">
    <property type="entry name" value="N-alpha-acetyltransferase 40 isoform X1"/>
    <property type="match status" value="1"/>
</dbReference>
<dbReference type="EC" id="2.3.1.257" evidence="4"/>
<dbReference type="PANTHER" id="PTHR20531">
    <property type="entry name" value="N-ALPHA-ACETYLTRANSFERASE 40"/>
    <property type="match status" value="1"/>
</dbReference>
<keyword evidence="7" id="KW-0808">Transferase</keyword>
<dbReference type="GO" id="GO:0043998">
    <property type="term" value="F:histone H2A acetyltransferase activity"/>
    <property type="evidence" value="ECO:0007669"/>
    <property type="project" value="InterPro"/>
</dbReference>
<keyword evidence="19" id="KW-1185">Reference proteome</keyword>
<dbReference type="SUPFAM" id="SSF55729">
    <property type="entry name" value="Acyl-CoA N-acyltransferases (Nat)"/>
    <property type="match status" value="1"/>
</dbReference>